<organism evidence="8 9">
    <name type="scientific">Belliella aquatica</name>
    <dbReference type="NCBI Taxonomy" id="1323734"/>
    <lineage>
        <taxon>Bacteria</taxon>
        <taxon>Pseudomonadati</taxon>
        <taxon>Bacteroidota</taxon>
        <taxon>Cytophagia</taxon>
        <taxon>Cytophagales</taxon>
        <taxon>Cyclobacteriaceae</taxon>
        <taxon>Belliella</taxon>
    </lineage>
</organism>
<evidence type="ECO:0000259" key="6">
    <source>
        <dbReference type="Pfam" id="PF07980"/>
    </source>
</evidence>
<dbReference type="Gene3D" id="1.25.40.390">
    <property type="match status" value="1"/>
</dbReference>
<evidence type="ECO:0000313" key="9">
    <source>
        <dbReference type="Proteomes" id="UP000635885"/>
    </source>
</evidence>
<comment type="subcellular location">
    <subcellularLocation>
        <location evidence="1">Cell outer membrane</location>
    </subcellularLocation>
</comment>
<evidence type="ECO:0000313" key="8">
    <source>
        <dbReference type="EMBL" id="GGC32361.1"/>
    </source>
</evidence>
<evidence type="ECO:0000256" key="1">
    <source>
        <dbReference type="ARBA" id="ARBA00004442"/>
    </source>
</evidence>
<dbReference type="InterPro" id="IPR033985">
    <property type="entry name" value="SusD-like_N"/>
</dbReference>
<keyword evidence="5" id="KW-0998">Cell outer membrane</keyword>
<evidence type="ECO:0000256" key="2">
    <source>
        <dbReference type="ARBA" id="ARBA00006275"/>
    </source>
</evidence>
<dbReference type="Proteomes" id="UP000635885">
    <property type="component" value="Unassembled WGS sequence"/>
</dbReference>
<feature type="domain" description="RagB/SusD" evidence="6">
    <location>
        <begin position="321"/>
        <end position="435"/>
    </location>
</feature>
<dbReference type="InterPro" id="IPR011990">
    <property type="entry name" value="TPR-like_helical_dom_sf"/>
</dbReference>
<reference evidence="9" key="1">
    <citation type="journal article" date="2019" name="Int. J. Syst. Evol. Microbiol.">
        <title>The Global Catalogue of Microorganisms (GCM) 10K type strain sequencing project: providing services to taxonomists for standard genome sequencing and annotation.</title>
        <authorList>
            <consortium name="The Broad Institute Genomics Platform"/>
            <consortium name="The Broad Institute Genome Sequencing Center for Infectious Disease"/>
            <person name="Wu L."/>
            <person name="Ma J."/>
        </authorList>
    </citation>
    <scope>NUCLEOTIDE SEQUENCE [LARGE SCALE GENOMIC DNA]</scope>
    <source>
        <strain evidence="9">CGMCC 1.12479</strain>
    </source>
</reference>
<dbReference type="Pfam" id="PF14322">
    <property type="entry name" value="SusD-like_3"/>
    <property type="match status" value="1"/>
</dbReference>
<dbReference type="InterPro" id="IPR012944">
    <property type="entry name" value="SusD_RagB_dom"/>
</dbReference>
<accession>A0ABQ1M023</accession>
<feature type="domain" description="SusD-like N-terminal" evidence="7">
    <location>
        <begin position="9"/>
        <end position="211"/>
    </location>
</feature>
<evidence type="ECO:0008006" key="10">
    <source>
        <dbReference type="Google" id="ProtNLM"/>
    </source>
</evidence>
<comment type="caution">
    <text evidence="8">The sequence shown here is derived from an EMBL/GenBank/DDBJ whole genome shotgun (WGS) entry which is preliminary data.</text>
</comment>
<evidence type="ECO:0000256" key="4">
    <source>
        <dbReference type="ARBA" id="ARBA00023136"/>
    </source>
</evidence>
<protein>
    <recommendedName>
        <fullName evidence="10">SusD family protein</fullName>
    </recommendedName>
</protein>
<gene>
    <name evidence="8" type="ORF">GCM10010993_09170</name>
</gene>
<dbReference type="EMBL" id="BMFD01000002">
    <property type="protein sequence ID" value="GGC32361.1"/>
    <property type="molecule type" value="Genomic_DNA"/>
</dbReference>
<dbReference type="SUPFAM" id="SSF48452">
    <property type="entry name" value="TPR-like"/>
    <property type="match status" value="1"/>
</dbReference>
<evidence type="ECO:0000259" key="7">
    <source>
        <dbReference type="Pfam" id="PF14322"/>
    </source>
</evidence>
<evidence type="ECO:0000256" key="5">
    <source>
        <dbReference type="ARBA" id="ARBA00023237"/>
    </source>
</evidence>
<keyword evidence="9" id="KW-1185">Reference proteome</keyword>
<dbReference type="Pfam" id="PF07980">
    <property type="entry name" value="SusD_RagB"/>
    <property type="match status" value="1"/>
</dbReference>
<sequence>MLLTSCEDFLSEKPSLGLVVPTNLDDFEALLSNDQQIFNQTPAIGEVASADFNIPFQHWQSLRLEWERQAYIWAEDVNQNGELPDWSVPFQQIFYANVVLDGLGTIEITQDQNDRAKQLEGIALFFRAFAYHQLLELFTPYTRFDGEDSEFGLPIRMNSLVTPNPNRASVAEVKSLIKADLEKAIELLPLNEPLKTRPSISAAKALLMRVYFMEGDYSSALELGQQLHNEGLTLIDYTQLPVTTSNPFGIFNQEVIFHSQLMLYQFYNSPLTFIDQNLLALYNDNDARKALFFINRGGNGLNFKAFHTGRATWFGGIGTNEVLLTYIECLVRAEDLTLASELLNSFLEFRIKDFEEITFSSQEEALEVILLERRKELSFRGLRWMDLKRLNFEGYQINLQRDFGESIYSLTPNSLAYVFPIPPQEIDRSSMIQNPR</sequence>
<comment type="similarity">
    <text evidence="2">Belongs to the SusD family.</text>
</comment>
<evidence type="ECO:0000256" key="3">
    <source>
        <dbReference type="ARBA" id="ARBA00022729"/>
    </source>
</evidence>
<keyword evidence="3" id="KW-0732">Signal</keyword>
<keyword evidence="4" id="KW-0472">Membrane</keyword>
<proteinExistence type="inferred from homology"/>
<name>A0ABQ1M023_9BACT</name>